<reference evidence="4" key="1">
    <citation type="submission" date="2012-07" db="EMBL/GenBank/DDBJ databases">
        <title>Genome of the Chinese tree shrew, a rising model animal genetically related to primates.</title>
        <authorList>
            <person name="Zhang G."/>
            <person name="Fan Y."/>
            <person name="Yao Y."/>
            <person name="Huang Z."/>
        </authorList>
    </citation>
    <scope>NUCLEOTIDE SEQUENCE [LARGE SCALE GENOMIC DNA]</scope>
</reference>
<accession>L9L1I4</accession>
<evidence type="ECO:0000256" key="1">
    <source>
        <dbReference type="SAM" id="MobiDB-lite"/>
    </source>
</evidence>
<evidence type="ECO:0000313" key="4">
    <source>
        <dbReference type="Proteomes" id="UP000011518"/>
    </source>
</evidence>
<protein>
    <submittedName>
        <fullName evidence="3">E3 ubiquitin-protein ligase DTX3L</fullName>
    </submittedName>
</protein>
<proteinExistence type="predicted"/>
<feature type="region of interest" description="Disordered" evidence="1">
    <location>
        <begin position="34"/>
        <end position="56"/>
    </location>
</feature>
<reference evidence="4" key="2">
    <citation type="journal article" date="2013" name="Nat. Commun.">
        <title>Genome of the Chinese tree shrew.</title>
        <authorList>
            <person name="Fan Y."/>
            <person name="Huang Z.Y."/>
            <person name="Cao C.C."/>
            <person name="Chen C.S."/>
            <person name="Chen Y.X."/>
            <person name="Fan D.D."/>
            <person name="He J."/>
            <person name="Hou H.L."/>
            <person name="Hu L."/>
            <person name="Hu X.T."/>
            <person name="Jiang X.T."/>
            <person name="Lai R."/>
            <person name="Lang Y.S."/>
            <person name="Liang B."/>
            <person name="Liao S.G."/>
            <person name="Mu D."/>
            <person name="Ma Y.Y."/>
            <person name="Niu Y.Y."/>
            <person name="Sun X.Q."/>
            <person name="Xia J.Q."/>
            <person name="Xiao J."/>
            <person name="Xiong Z.Q."/>
            <person name="Xu L."/>
            <person name="Yang L."/>
            <person name="Zhang Y."/>
            <person name="Zhao W."/>
            <person name="Zhao X.D."/>
            <person name="Zheng Y.T."/>
            <person name="Zhou J.M."/>
            <person name="Zhu Y.B."/>
            <person name="Zhang G.J."/>
            <person name="Wang J."/>
            <person name="Yao Y.G."/>
        </authorList>
    </citation>
    <scope>NUCLEOTIDE SEQUENCE [LARGE SCALE GENOMIC DNA]</scope>
</reference>
<dbReference type="AlphaFoldDB" id="L9L1I4"/>
<gene>
    <name evidence="3" type="ORF">TREES_T100020348</name>
</gene>
<dbReference type="InParanoid" id="L9L1I4"/>
<feature type="compositionally biased region" description="Polar residues" evidence="1">
    <location>
        <begin position="94"/>
        <end position="105"/>
    </location>
</feature>
<evidence type="ECO:0000259" key="2">
    <source>
        <dbReference type="Pfam" id="PF23222"/>
    </source>
</evidence>
<name>L9L1I4_TUPCH</name>
<sequence length="105" mass="11649">MASSSCPPSPLFVRVSESSRRAQWKLENYFQSRQSGGGECTVRLLDPSDLGKSPGTYRVEFRDRQGELRSSARNGAGCKARPCRPSPGGRRQTHFTPTEALTQQF</sequence>
<dbReference type="EMBL" id="KB320549">
    <property type="protein sequence ID" value="ELW69035.1"/>
    <property type="molecule type" value="Genomic_DNA"/>
</dbReference>
<keyword evidence="4" id="KW-1185">Reference proteome</keyword>
<dbReference type="Pfam" id="PF23222">
    <property type="entry name" value="RRM_PARP14_1"/>
    <property type="match status" value="1"/>
</dbReference>
<dbReference type="STRING" id="246437.L9L1I4"/>
<evidence type="ECO:0000313" key="3">
    <source>
        <dbReference type="EMBL" id="ELW69035.1"/>
    </source>
</evidence>
<organism evidence="3 4">
    <name type="scientific">Tupaia chinensis</name>
    <name type="common">Chinese tree shrew</name>
    <name type="synonym">Tupaia belangeri chinensis</name>
    <dbReference type="NCBI Taxonomy" id="246437"/>
    <lineage>
        <taxon>Eukaryota</taxon>
        <taxon>Metazoa</taxon>
        <taxon>Chordata</taxon>
        <taxon>Craniata</taxon>
        <taxon>Vertebrata</taxon>
        <taxon>Euteleostomi</taxon>
        <taxon>Mammalia</taxon>
        <taxon>Eutheria</taxon>
        <taxon>Euarchontoglires</taxon>
        <taxon>Scandentia</taxon>
        <taxon>Tupaiidae</taxon>
        <taxon>Tupaia</taxon>
    </lineage>
</organism>
<feature type="region of interest" description="Disordered" evidence="1">
    <location>
        <begin position="69"/>
        <end position="105"/>
    </location>
</feature>
<feature type="domain" description="PAR14-like first RRM" evidence="2">
    <location>
        <begin position="11"/>
        <end position="66"/>
    </location>
</feature>
<dbReference type="Proteomes" id="UP000011518">
    <property type="component" value="Unassembled WGS sequence"/>
</dbReference>
<dbReference type="InterPro" id="IPR057051">
    <property type="entry name" value="PARP14_RPM_1"/>
</dbReference>